<evidence type="ECO:0000256" key="4">
    <source>
        <dbReference type="ARBA" id="ARBA00022559"/>
    </source>
</evidence>
<dbReference type="InterPro" id="IPR037120">
    <property type="entry name" value="Haem_peroxidase_sf_animal"/>
</dbReference>
<dbReference type="GO" id="GO:0042742">
    <property type="term" value="P:defense response to bacterium"/>
    <property type="evidence" value="ECO:0007669"/>
    <property type="project" value="UniProtKB-ARBA"/>
</dbReference>
<dbReference type="PROSITE" id="PS50222">
    <property type="entry name" value="EF_HAND_2"/>
    <property type="match status" value="2"/>
</dbReference>
<keyword evidence="27" id="KW-1185">Reference proteome</keyword>
<dbReference type="SFLD" id="SFLDG01169">
    <property type="entry name" value="NADPH_oxidase_subgroup_(NOX)"/>
    <property type="match status" value="1"/>
</dbReference>
<dbReference type="Gene3D" id="3.40.50.80">
    <property type="entry name" value="Nucleotide-binding domain of ferredoxin-NADP reductase (FNR) module"/>
    <property type="match status" value="1"/>
</dbReference>
<feature type="signal peptide" evidence="23">
    <location>
        <begin position="1"/>
        <end position="23"/>
    </location>
</feature>
<keyword evidence="7 20" id="KW-0479">Metal-binding</keyword>
<dbReference type="CDD" id="cd09820">
    <property type="entry name" value="dual_peroxidase_like"/>
    <property type="match status" value="1"/>
</dbReference>
<feature type="transmembrane region" description="Helical" evidence="22">
    <location>
        <begin position="1256"/>
        <end position="1282"/>
    </location>
</feature>
<evidence type="ECO:0000256" key="6">
    <source>
        <dbReference type="ARBA" id="ARBA00022692"/>
    </source>
</evidence>
<keyword evidence="20" id="KW-0349">Heme</keyword>
<comment type="catalytic activity">
    <reaction evidence="18">
        <text>NADH + O2 + H(+) = H2O2 + NAD(+)</text>
        <dbReference type="Rhea" id="RHEA:11264"/>
        <dbReference type="ChEBI" id="CHEBI:15378"/>
        <dbReference type="ChEBI" id="CHEBI:15379"/>
        <dbReference type="ChEBI" id="CHEBI:16240"/>
        <dbReference type="ChEBI" id="CHEBI:57540"/>
        <dbReference type="ChEBI" id="CHEBI:57945"/>
        <dbReference type="EC" id="1.6.3.1"/>
    </reaction>
</comment>
<dbReference type="Pfam" id="PF13833">
    <property type="entry name" value="EF-hand_8"/>
    <property type="match status" value="2"/>
</dbReference>
<keyword evidence="10" id="KW-0274">FAD</keyword>
<evidence type="ECO:0000256" key="5">
    <source>
        <dbReference type="ARBA" id="ARBA00022630"/>
    </source>
</evidence>
<dbReference type="InterPro" id="IPR018247">
    <property type="entry name" value="EF_Hand_1_Ca_BS"/>
</dbReference>
<dbReference type="GO" id="GO:0009653">
    <property type="term" value="P:anatomical structure morphogenesis"/>
    <property type="evidence" value="ECO:0007669"/>
    <property type="project" value="UniProtKB-ARBA"/>
</dbReference>
<dbReference type="GO" id="GO:0042744">
    <property type="term" value="P:hydrogen peroxide catabolic process"/>
    <property type="evidence" value="ECO:0007669"/>
    <property type="project" value="UniProtKB-KW"/>
</dbReference>
<dbReference type="GO" id="GO:0020037">
    <property type="term" value="F:heme binding"/>
    <property type="evidence" value="ECO:0007669"/>
    <property type="project" value="InterPro"/>
</dbReference>
<comment type="similarity">
    <text evidence="2">In the N-terminal section; belongs to the peroxidase family.</text>
</comment>
<keyword evidence="15 22" id="KW-0472">Membrane</keyword>
<dbReference type="Pfam" id="PF08022">
    <property type="entry name" value="FAD_binding_8"/>
    <property type="match status" value="1"/>
</dbReference>
<dbReference type="InterPro" id="IPR002048">
    <property type="entry name" value="EF_hand_dom"/>
</dbReference>
<dbReference type="SMART" id="SM00054">
    <property type="entry name" value="EFh"/>
    <property type="match status" value="2"/>
</dbReference>
<dbReference type="PANTHER" id="PTHR11972">
    <property type="entry name" value="NADPH OXIDASE"/>
    <property type="match status" value="1"/>
</dbReference>
<dbReference type="GO" id="GO:0016324">
    <property type="term" value="C:apical plasma membrane"/>
    <property type="evidence" value="ECO:0007669"/>
    <property type="project" value="UniProtKB-SubCell"/>
</dbReference>
<comment type="catalytic activity">
    <reaction evidence="19">
        <text>NADPH + O2 + H(+) = H2O2 + NADP(+)</text>
        <dbReference type="Rhea" id="RHEA:11260"/>
        <dbReference type="ChEBI" id="CHEBI:15378"/>
        <dbReference type="ChEBI" id="CHEBI:15379"/>
        <dbReference type="ChEBI" id="CHEBI:16240"/>
        <dbReference type="ChEBI" id="CHEBI:57783"/>
        <dbReference type="ChEBI" id="CHEBI:58349"/>
        <dbReference type="EC" id="1.6.3.1"/>
    </reaction>
</comment>
<keyword evidence="4" id="KW-0575">Peroxidase</keyword>
<evidence type="ECO:0000256" key="20">
    <source>
        <dbReference type="PIRSR" id="PIRSR619791-2"/>
    </source>
</evidence>
<evidence type="ECO:0000256" key="18">
    <source>
        <dbReference type="ARBA" id="ARBA00047455"/>
    </source>
</evidence>
<dbReference type="PROSITE" id="PS51384">
    <property type="entry name" value="FAD_FR"/>
    <property type="match status" value="1"/>
</dbReference>
<feature type="transmembrane region" description="Helical" evidence="22">
    <location>
        <begin position="1121"/>
        <end position="1141"/>
    </location>
</feature>
<keyword evidence="5" id="KW-0285">Flavoprotein</keyword>
<evidence type="ECO:0000256" key="13">
    <source>
        <dbReference type="ARBA" id="ARBA00022989"/>
    </source>
</evidence>
<keyword evidence="20" id="KW-0408">Iron</keyword>
<dbReference type="Gene3D" id="2.40.30.10">
    <property type="entry name" value="Translation factors"/>
    <property type="match status" value="1"/>
</dbReference>
<feature type="compositionally biased region" description="Basic and acidic residues" evidence="21">
    <location>
        <begin position="37"/>
        <end position="52"/>
    </location>
</feature>
<feature type="domain" description="EF-hand" evidence="24">
    <location>
        <begin position="914"/>
        <end position="949"/>
    </location>
</feature>
<evidence type="ECO:0000256" key="3">
    <source>
        <dbReference type="ARBA" id="ARBA00012698"/>
    </source>
</evidence>
<evidence type="ECO:0000256" key="19">
    <source>
        <dbReference type="ARBA" id="ARBA00048762"/>
    </source>
</evidence>
<evidence type="ECO:0000256" key="21">
    <source>
        <dbReference type="SAM" id="MobiDB-lite"/>
    </source>
</evidence>
<keyword evidence="11" id="KW-0106">Calcium</keyword>
<dbReference type="Pfam" id="PF08030">
    <property type="entry name" value="NAD_binding_6"/>
    <property type="match status" value="1"/>
</dbReference>
<keyword evidence="16" id="KW-0325">Glycoprotein</keyword>
<dbReference type="OrthoDB" id="8188222at2759"/>
<dbReference type="CDD" id="cd00051">
    <property type="entry name" value="EFh"/>
    <property type="match status" value="1"/>
</dbReference>
<dbReference type="SUPFAM" id="SSF52343">
    <property type="entry name" value="Ferredoxin reductase-like, C-terminal NADP-linked domain"/>
    <property type="match status" value="1"/>
</dbReference>
<protein>
    <recommendedName>
        <fullName evidence="3">NAD(P)H oxidase (H2O2-forming)</fullName>
        <ecNumber evidence="3">1.6.3.1</ecNumber>
    </recommendedName>
</protein>
<dbReference type="SUPFAM" id="SSF63380">
    <property type="entry name" value="Riboflavin synthase domain-like"/>
    <property type="match status" value="1"/>
</dbReference>
<evidence type="ECO:0000256" key="23">
    <source>
        <dbReference type="SAM" id="SignalP"/>
    </source>
</evidence>
<evidence type="ECO:0000256" key="12">
    <source>
        <dbReference type="ARBA" id="ARBA00022857"/>
    </source>
</evidence>
<dbReference type="CDD" id="cd06186">
    <property type="entry name" value="NOX_Duox_like_FAD_NADP"/>
    <property type="match status" value="1"/>
</dbReference>
<evidence type="ECO:0000256" key="14">
    <source>
        <dbReference type="ARBA" id="ARBA00023002"/>
    </source>
</evidence>
<keyword evidence="14" id="KW-0560">Oxidoreductase</keyword>
<dbReference type="GO" id="GO:0043020">
    <property type="term" value="C:NADPH oxidase complex"/>
    <property type="evidence" value="ECO:0007669"/>
    <property type="project" value="TreeGrafter"/>
</dbReference>
<keyword evidence="8 23" id="KW-0732">Signal</keyword>
<keyword evidence="17" id="KW-0376">Hydrogen peroxide</keyword>
<dbReference type="EC" id="1.6.3.1" evidence="3"/>
<dbReference type="Proteomes" id="UP000494165">
    <property type="component" value="Unassembled WGS sequence"/>
</dbReference>
<evidence type="ECO:0000256" key="11">
    <source>
        <dbReference type="ARBA" id="ARBA00022837"/>
    </source>
</evidence>
<sequence length="1598" mass="184217">MGWLTKISLVPLLFLIAITYCDAQEPTQRAPVAPPPDPREKPPNGRWIKDRDPSLKTGLAEWLLTGCWDDSGNSCSAAPEPQHAEYPGYDGWYNNLAHPELGAADTPLLRRTPAFYEDSVYKPVSGRPNPFNLSKQLLTGPIGSKSRTGKTALLVFFGQQMVEEILDVQRPGCPPEYFNIPIPEGHEYREHSPYHTEMPFLRSRFDMRTGFSPNNPRQQLNEITPYIDGGLTYGVTKAWADQLRVREDGTLEKDGLLASAGDGGLYPAYNKQRLPMANPPPPAFHERWVKQHETANVNRFFKLGNPRGNENPFLLTFGIVWFRWHNVLAKVLKKNHGNWSDEKIFNEARKWLIATHQSVVMYEWLPSWLGQQLDNYTRYDPSVDPQIDHFFQTSAMRFGHTLVVPGVYMRDYAENGCKVIKEKRVVRTCQFFWRPQEPMLLNVSSSNIRKEGDIDRLLMGMASQLSEAEDHAIVEDLRGRVFGPLEFSRRDLMAVNIQRGRDHGIPDFNTAREAYGLQRYTSENNFTRVNETIKQELKKLYSKEGDTGSEWLNRIDVWIGGILETTDTPGELFSAVIKDQFTRIRNGDRFWFENKFNKLFTADEIERIKSIRLRDILMSVTHMKDEDMQQNPFLAPTQLPARCQDNREFEHGQCTGTSTQTCRHLPPLTDNLVEKCSAPETYDYFSNSEGSYIATFAGLAAVIIGMVGVMFLKIHIKNITSNSPKQRKVDKNVKNLNKHRFYSIHEWVSKKIGYEERILVLNMDAKEIQVCCPTVGNLLHKIPVNSQTKITVLKFSDNLHVMIRAQNLYDLVIKFEALLECIQFLTELDKFLESLGSSSETLLTPIKMMQTETVTRDKRKKSLESFFKSILYQVEKKSQEPGFFKQSPRTKIEASEMNLEITLNEFAEYLTMTSESEFISKMFNLMDKDNNGFVSFREFFELFVIFKKGSVEDKSDLLFDMYDIDQNGELSKEEFISMLKSLLDIAKVEVAESLESVVIAMVKASGLENKKIYTKKDFQRFMTMQGSRISTLNVNVNAEDQKQEEEHSRTRRESIMSIYGDPRQLAAEIKNAKAHKESPQIIKDEHAIPRKQSDDVDEEAPWIKRTFTLLKKSAENSQMHIFWATLYTLVLICIFAERAYYYSVEREHGGLRQIAGYGVTVTRGAASAMMFTYSTLLVTMCRNTITFLRETWLSRFIPFDSAIQMHKYIAMWALAFTIMHAVGHAINFYHIATQTSNDLTCLFRNFFHATHEIPKFHYWCWQTITGVTGILLTIITAMIYIFATPYSRKNLHSWFWNTHNLYPIFYALCILHGAGRLVQEPFFYYFFLGPCVLFILDNLITMSRKKVEIPIVQVQILPSEVTMLRIVKPSNFNYKSGQWVRIALPEFNSSEYHPFTLSSAPSEEHLSLHIRAVGPWTWNLRRMAETLGSSSALPKVYLDGPYGESHQDWYTFDVAVLVGGGIGVTPFASILKDIVYNANIKTKVSGFKCKKVYFFWVTKTQKHFEWLVDIIRELESVDSKLIVSVHIFVTQFYEKFDMRTMLLYICERHFQRASGRSLFTGLKAKTHFGRPNFRKMFLALNEYHANVTNCVAFVDKMI</sequence>
<dbReference type="GO" id="GO:0006979">
    <property type="term" value="P:response to oxidative stress"/>
    <property type="evidence" value="ECO:0007669"/>
    <property type="project" value="InterPro"/>
</dbReference>
<feature type="transmembrane region" description="Helical" evidence="22">
    <location>
        <begin position="1321"/>
        <end position="1340"/>
    </location>
</feature>
<dbReference type="InterPro" id="IPR010255">
    <property type="entry name" value="Haem_peroxidase_sf"/>
</dbReference>
<name>A0A8S1DR84_9INSE</name>
<feature type="domain" description="FAD-binding FR-type" evidence="25">
    <location>
        <begin position="1344"/>
        <end position="1448"/>
    </location>
</feature>
<organism evidence="26 27">
    <name type="scientific">Cloeon dipterum</name>
    <dbReference type="NCBI Taxonomy" id="197152"/>
    <lineage>
        <taxon>Eukaryota</taxon>
        <taxon>Metazoa</taxon>
        <taxon>Ecdysozoa</taxon>
        <taxon>Arthropoda</taxon>
        <taxon>Hexapoda</taxon>
        <taxon>Insecta</taxon>
        <taxon>Pterygota</taxon>
        <taxon>Palaeoptera</taxon>
        <taxon>Ephemeroptera</taxon>
        <taxon>Pisciforma</taxon>
        <taxon>Baetidae</taxon>
        <taxon>Cloeon</taxon>
    </lineage>
</organism>
<keyword evidence="12" id="KW-0521">NADP</keyword>
<dbReference type="Gene3D" id="1.10.640.10">
    <property type="entry name" value="Haem peroxidase domain superfamily, animal type"/>
    <property type="match status" value="1"/>
</dbReference>
<feature type="chain" id="PRO_5035775530" description="NAD(P)H oxidase (H2O2-forming)" evidence="23">
    <location>
        <begin position="24"/>
        <end position="1598"/>
    </location>
</feature>
<evidence type="ECO:0000256" key="7">
    <source>
        <dbReference type="ARBA" id="ARBA00022723"/>
    </source>
</evidence>
<dbReference type="SUPFAM" id="SSF47473">
    <property type="entry name" value="EF-hand"/>
    <property type="match status" value="1"/>
</dbReference>
<keyword evidence="6 22" id="KW-0812">Transmembrane</keyword>
<comment type="caution">
    <text evidence="26">The sequence shown here is derived from an EMBL/GenBank/DDBJ whole genome shotgun (WGS) entry which is preliminary data.</text>
</comment>
<evidence type="ECO:0000256" key="10">
    <source>
        <dbReference type="ARBA" id="ARBA00022827"/>
    </source>
</evidence>
<keyword evidence="9" id="KW-0677">Repeat</keyword>
<dbReference type="InterPro" id="IPR013112">
    <property type="entry name" value="FAD-bd_8"/>
</dbReference>
<dbReference type="FunFam" id="2.40.30.10:FF:000059">
    <property type="entry name" value="dual oxidase isoform X1"/>
    <property type="match status" value="1"/>
</dbReference>
<evidence type="ECO:0000256" key="16">
    <source>
        <dbReference type="ARBA" id="ARBA00023180"/>
    </source>
</evidence>
<evidence type="ECO:0000256" key="2">
    <source>
        <dbReference type="ARBA" id="ARBA00005644"/>
    </source>
</evidence>
<dbReference type="InterPro" id="IPR013121">
    <property type="entry name" value="Fe_red_NAD-bd_6"/>
</dbReference>
<dbReference type="InterPro" id="IPR039261">
    <property type="entry name" value="FNR_nucleotide-bd"/>
</dbReference>
<keyword evidence="13 22" id="KW-1133">Transmembrane helix</keyword>
<feature type="transmembrane region" description="Helical" evidence="22">
    <location>
        <begin position="1209"/>
        <end position="1229"/>
    </location>
</feature>
<dbReference type="GO" id="GO:0016174">
    <property type="term" value="F:NAD(P)H oxidase H2O2-forming activity"/>
    <property type="evidence" value="ECO:0007669"/>
    <property type="project" value="UniProtKB-EC"/>
</dbReference>
<accession>A0A8S1DR84</accession>
<feature type="binding site" description="axial binding residue" evidence="20">
    <location>
        <position position="400"/>
    </location>
    <ligand>
        <name>heme b</name>
        <dbReference type="ChEBI" id="CHEBI:60344"/>
    </ligand>
    <ligandPart>
        <name>Fe</name>
        <dbReference type="ChEBI" id="CHEBI:18248"/>
    </ligandPart>
</feature>
<evidence type="ECO:0000256" key="9">
    <source>
        <dbReference type="ARBA" id="ARBA00022737"/>
    </source>
</evidence>
<dbReference type="PANTHER" id="PTHR11972:SF208">
    <property type="entry name" value="DUAL OXIDASE-LIKE PROTEIN"/>
    <property type="match status" value="1"/>
</dbReference>
<evidence type="ECO:0000256" key="15">
    <source>
        <dbReference type="ARBA" id="ARBA00023136"/>
    </source>
</evidence>
<feature type="region of interest" description="Disordered" evidence="21">
    <location>
        <begin position="26"/>
        <end position="52"/>
    </location>
</feature>
<dbReference type="InterPro" id="IPR034821">
    <property type="entry name" value="DUOX_peroxidase"/>
</dbReference>
<dbReference type="GO" id="GO:0016175">
    <property type="term" value="F:superoxide-generating NAD(P)H oxidase activity"/>
    <property type="evidence" value="ECO:0007669"/>
    <property type="project" value="UniProtKB-ARBA"/>
</dbReference>
<dbReference type="PROSITE" id="PS50292">
    <property type="entry name" value="PEROXIDASE_3"/>
    <property type="match status" value="1"/>
</dbReference>
<dbReference type="InterPro" id="IPR017938">
    <property type="entry name" value="Riboflavin_synthase-like_b-brl"/>
</dbReference>
<gene>
    <name evidence="26" type="ORF">CLODIP_2_CD11849</name>
</gene>
<dbReference type="EMBL" id="CADEPI010000213">
    <property type="protein sequence ID" value="CAB3380635.1"/>
    <property type="molecule type" value="Genomic_DNA"/>
</dbReference>
<feature type="transmembrane region" description="Helical" evidence="22">
    <location>
        <begin position="1294"/>
        <end position="1315"/>
    </location>
</feature>
<evidence type="ECO:0000256" key="17">
    <source>
        <dbReference type="ARBA" id="ARBA00023324"/>
    </source>
</evidence>
<reference evidence="26 27" key="1">
    <citation type="submission" date="2020-04" db="EMBL/GenBank/DDBJ databases">
        <authorList>
            <person name="Alioto T."/>
            <person name="Alioto T."/>
            <person name="Gomez Garrido J."/>
        </authorList>
    </citation>
    <scope>NUCLEOTIDE SEQUENCE [LARGE SCALE GENOMIC DNA]</scope>
</reference>
<evidence type="ECO:0000313" key="27">
    <source>
        <dbReference type="Proteomes" id="UP000494165"/>
    </source>
</evidence>
<dbReference type="GO" id="GO:0005509">
    <property type="term" value="F:calcium ion binding"/>
    <property type="evidence" value="ECO:0007669"/>
    <property type="project" value="InterPro"/>
</dbReference>
<dbReference type="InterPro" id="IPR011992">
    <property type="entry name" value="EF-hand-dom_pair"/>
</dbReference>
<dbReference type="InterPro" id="IPR019791">
    <property type="entry name" value="Haem_peroxidase_animal"/>
</dbReference>
<feature type="domain" description="EF-hand" evidence="24">
    <location>
        <begin position="950"/>
        <end position="985"/>
    </location>
</feature>
<dbReference type="InterPro" id="IPR050369">
    <property type="entry name" value="RBOH/FRE"/>
</dbReference>
<comment type="subcellular location">
    <subcellularLocation>
        <location evidence="1">Apical cell membrane</location>
        <topology evidence="1">Multi-pass membrane protein</topology>
    </subcellularLocation>
</comment>
<proteinExistence type="inferred from homology"/>
<dbReference type="InterPro" id="IPR013130">
    <property type="entry name" value="Fe3_Rdtase_TM_dom"/>
</dbReference>
<feature type="transmembrane region" description="Helical" evidence="22">
    <location>
        <begin position="692"/>
        <end position="712"/>
    </location>
</feature>
<dbReference type="GO" id="GO:0042554">
    <property type="term" value="P:superoxide anion generation"/>
    <property type="evidence" value="ECO:0007669"/>
    <property type="project" value="TreeGrafter"/>
</dbReference>
<dbReference type="Pfam" id="PF01794">
    <property type="entry name" value="Ferric_reduct"/>
    <property type="match status" value="1"/>
</dbReference>
<evidence type="ECO:0000259" key="25">
    <source>
        <dbReference type="PROSITE" id="PS51384"/>
    </source>
</evidence>
<evidence type="ECO:0000259" key="24">
    <source>
        <dbReference type="PROSITE" id="PS50222"/>
    </source>
</evidence>
<evidence type="ECO:0000256" key="22">
    <source>
        <dbReference type="SAM" id="Phobius"/>
    </source>
</evidence>
<dbReference type="GO" id="GO:0004601">
    <property type="term" value="F:peroxidase activity"/>
    <property type="evidence" value="ECO:0007669"/>
    <property type="project" value="UniProtKB-KW"/>
</dbReference>
<evidence type="ECO:0000256" key="1">
    <source>
        <dbReference type="ARBA" id="ARBA00004424"/>
    </source>
</evidence>
<dbReference type="Pfam" id="PF03098">
    <property type="entry name" value="An_peroxidase"/>
    <property type="match status" value="1"/>
</dbReference>
<dbReference type="PROSITE" id="PS00018">
    <property type="entry name" value="EF_HAND_1"/>
    <property type="match status" value="2"/>
</dbReference>
<dbReference type="SUPFAM" id="SSF48113">
    <property type="entry name" value="Heme-dependent peroxidases"/>
    <property type="match status" value="1"/>
</dbReference>
<dbReference type="InterPro" id="IPR017927">
    <property type="entry name" value="FAD-bd_FR_type"/>
</dbReference>
<evidence type="ECO:0000313" key="26">
    <source>
        <dbReference type="EMBL" id="CAB3380635.1"/>
    </source>
</evidence>
<dbReference type="Gene3D" id="1.10.238.10">
    <property type="entry name" value="EF-hand"/>
    <property type="match status" value="1"/>
</dbReference>
<dbReference type="PRINTS" id="PR00457">
    <property type="entry name" value="ANPEROXIDASE"/>
</dbReference>
<evidence type="ECO:0000256" key="8">
    <source>
        <dbReference type="ARBA" id="ARBA00022729"/>
    </source>
</evidence>